<dbReference type="PANTHER" id="PTHR19338:SF37">
    <property type="entry name" value="DISEASE RESISTANCE PROTEIN RGA4"/>
    <property type="match status" value="1"/>
</dbReference>
<dbReference type="Pfam" id="PF18052">
    <property type="entry name" value="Rx_N"/>
    <property type="match status" value="1"/>
</dbReference>
<evidence type="ECO:0000256" key="2">
    <source>
        <dbReference type="ARBA" id="ARBA00022741"/>
    </source>
</evidence>
<gene>
    <name evidence="5" type="ORF">DEO72_LG4g1842</name>
</gene>
<evidence type="ECO:0000313" key="6">
    <source>
        <dbReference type="Proteomes" id="UP000501690"/>
    </source>
</evidence>
<keyword evidence="6" id="KW-1185">Reference proteome</keyword>
<sequence>MAEALLGVVIQNLQSFGQDQLATFWGVDQQTQKLSSNLTAIRAVLRDAERKQITSYAVKDWLQKLTDAAYVLDDILDECSIHSTKVNFDYGHTSCLSHLHPKDILFRFNIGKRMKDITQRFHDIHEERSMFNLEPGVTEAKIYDCFEES</sequence>
<protein>
    <submittedName>
        <fullName evidence="5">Disease resistance protein RPM1</fullName>
    </submittedName>
</protein>
<dbReference type="CDD" id="cd14798">
    <property type="entry name" value="RX-CC_like"/>
    <property type="match status" value="1"/>
</dbReference>
<keyword evidence="2" id="KW-0547">Nucleotide-binding</keyword>
<dbReference type="InterPro" id="IPR038005">
    <property type="entry name" value="RX-like_CC"/>
</dbReference>
<dbReference type="PANTHER" id="PTHR19338">
    <property type="entry name" value="TRANSLOCASE OF INNER MITOCHONDRIAL MEMBRANE 13 HOMOLOG"/>
    <property type="match status" value="1"/>
</dbReference>
<evidence type="ECO:0000313" key="5">
    <source>
        <dbReference type="EMBL" id="QCD90881.1"/>
    </source>
</evidence>
<dbReference type="Gene3D" id="1.20.5.4130">
    <property type="match status" value="1"/>
</dbReference>
<dbReference type="InterPro" id="IPR041118">
    <property type="entry name" value="Rx_N"/>
</dbReference>
<dbReference type="GO" id="GO:0000166">
    <property type="term" value="F:nucleotide binding"/>
    <property type="evidence" value="ECO:0007669"/>
    <property type="project" value="UniProtKB-KW"/>
</dbReference>
<dbReference type="GO" id="GO:0006952">
    <property type="term" value="P:defense response"/>
    <property type="evidence" value="ECO:0007669"/>
    <property type="project" value="UniProtKB-KW"/>
</dbReference>
<keyword evidence="1" id="KW-0677">Repeat</keyword>
<feature type="domain" description="Disease resistance N-terminal" evidence="4">
    <location>
        <begin position="6"/>
        <end position="87"/>
    </location>
</feature>
<proteinExistence type="predicted"/>
<organism evidence="5 6">
    <name type="scientific">Vigna unguiculata</name>
    <name type="common">Cowpea</name>
    <dbReference type="NCBI Taxonomy" id="3917"/>
    <lineage>
        <taxon>Eukaryota</taxon>
        <taxon>Viridiplantae</taxon>
        <taxon>Streptophyta</taxon>
        <taxon>Embryophyta</taxon>
        <taxon>Tracheophyta</taxon>
        <taxon>Spermatophyta</taxon>
        <taxon>Magnoliopsida</taxon>
        <taxon>eudicotyledons</taxon>
        <taxon>Gunneridae</taxon>
        <taxon>Pentapetalae</taxon>
        <taxon>rosids</taxon>
        <taxon>fabids</taxon>
        <taxon>Fabales</taxon>
        <taxon>Fabaceae</taxon>
        <taxon>Papilionoideae</taxon>
        <taxon>50 kb inversion clade</taxon>
        <taxon>NPAAA clade</taxon>
        <taxon>indigoferoid/millettioid clade</taxon>
        <taxon>Phaseoleae</taxon>
        <taxon>Vigna</taxon>
    </lineage>
</organism>
<evidence type="ECO:0000256" key="1">
    <source>
        <dbReference type="ARBA" id="ARBA00022737"/>
    </source>
</evidence>
<accession>A0A4D6LQT4</accession>
<keyword evidence="3" id="KW-0611">Plant defense</keyword>
<dbReference type="AlphaFoldDB" id="A0A4D6LQT4"/>
<evidence type="ECO:0000256" key="3">
    <source>
        <dbReference type="ARBA" id="ARBA00022821"/>
    </source>
</evidence>
<name>A0A4D6LQT4_VIGUN</name>
<dbReference type="EMBL" id="CP039348">
    <property type="protein sequence ID" value="QCD90881.1"/>
    <property type="molecule type" value="Genomic_DNA"/>
</dbReference>
<reference evidence="5 6" key="1">
    <citation type="submission" date="2019-04" db="EMBL/GenBank/DDBJ databases">
        <title>An improved genome assembly and genetic linkage map for asparagus bean, Vigna unguiculata ssp. sesquipedialis.</title>
        <authorList>
            <person name="Xia Q."/>
            <person name="Zhang R."/>
            <person name="Dong Y."/>
        </authorList>
    </citation>
    <scope>NUCLEOTIDE SEQUENCE [LARGE SCALE GENOMIC DNA]</scope>
    <source>
        <tissue evidence="5">Leaf</tissue>
    </source>
</reference>
<dbReference type="Proteomes" id="UP000501690">
    <property type="component" value="Linkage Group LG4"/>
</dbReference>
<evidence type="ECO:0000259" key="4">
    <source>
        <dbReference type="Pfam" id="PF18052"/>
    </source>
</evidence>